<reference evidence="2 3" key="2">
    <citation type="journal article" date="2012" name="Proc. Natl. Acad. Sci. U.S.A.">
        <title>Antigenic diversity is generated by distinct evolutionary mechanisms in African trypanosome species.</title>
        <authorList>
            <person name="Jackson A.P."/>
            <person name="Berry A."/>
            <person name="Aslett M."/>
            <person name="Allison H.C."/>
            <person name="Burton P."/>
            <person name="Vavrova-Anderson J."/>
            <person name="Brown R."/>
            <person name="Browne H."/>
            <person name="Corton N."/>
            <person name="Hauser H."/>
            <person name="Gamble J."/>
            <person name="Gilderthorp R."/>
            <person name="Marcello L."/>
            <person name="McQuillan J."/>
            <person name="Otto T.D."/>
            <person name="Quail M.A."/>
            <person name="Sanders M.J."/>
            <person name="van Tonder A."/>
            <person name="Ginger M.L."/>
            <person name="Field M.C."/>
            <person name="Barry J.D."/>
            <person name="Hertz-Fowler C."/>
            <person name="Berriman M."/>
        </authorList>
    </citation>
    <scope>NUCLEOTIDE SEQUENCE [LARGE SCALE GENOMIC DNA]</scope>
    <source>
        <strain evidence="2 3">IL3000</strain>
    </source>
</reference>
<evidence type="ECO:0000313" key="3">
    <source>
        <dbReference type="Proteomes" id="UP000000702"/>
    </source>
</evidence>
<protein>
    <submittedName>
        <fullName evidence="2">WGS project CAEQ00000000 data, annotated contig 863</fullName>
    </submittedName>
</protein>
<sequence length="188" mass="20510">MGLKHFFRLFSLVGVCLATTAGAAAVLQLPAEVTSRMSGVWGATLQSPCKPFKVSEAITFSDGTARLESFGLTFTGALEGTKELSANGIMSLAGDMPEDKFRSYVLCAEHRNLMETKYRPGFGSEIHTTELVEYVGHLVENGDPAPRCGLAKFNVFIRVIGSDALGLKEDSWRYKQSLQYVEIEFSAV</sequence>
<dbReference type="OMA" id="LRECQMA"/>
<gene>
    <name evidence="2" type="ORF">TCIL3000_0_21570</name>
</gene>
<accession>F9WJ28</accession>
<name>F9WJ28_TRYCI</name>
<feature type="chain" id="PRO_5003390463" evidence="1">
    <location>
        <begin position="19"/>
        <end position="188"/>
    </location>
</feature>
<comment type="caution">
    <text evidence="2">The sequence shown here is derived from an EMBL/GenBank/DDBJ whole genome shotgun (WGS) entry which is preliminary data.</text>
</comment>
<feature type="signal peptide" evidence="1">
    <location>
        <begin position="1"/>
        <end position="18"/>
    </location>
</feature>
<evidence type="ECO:0000313" key="2">
    <source>
        <dbReference type="EMBL" id="CCD17329.1"/>
    </source>
</evidence>
<evidence type="ECO:0000256" key="1">
    <source>
        <dbReference type="SAM" id="SignalP"/>
    </source>
</evidence>
<dbReference type="VEuPathDB" id="TriTrypDB:TcIL3000_0_21570"/>
<reference evidence="3" key="1">
    <citation type="submission" date="2011-07" db="EMBL/GenBank/DDBJ databases">
        <title>Divergent evolution of antigenic variation in African trypanosomes.</title>
        <authorList>
            <person name="Jackson A.P."/>
            <person name="Berry A."/>
            <person name="Allison H.C."/>
            <person name="Burton P."/>
            <person name="Anderson J."/>
            <person name="Aslett M."/>
            <person name="Brown R."/>
            <person name="Corton N."/>
            <person name="Harris D."/>
            <person name="Hauser H."/>
            <person name="Gamble J."/>
            <person name="Gilderthorp R."/>
            <person name="McQuillan J."/>
            <person name="Quail M.A."/>
            <person name="Sanders M."/>
            <person name="Van Tonder A."/>
            <person name="Ginger M.L."/>
            <person name="Donelson J.E."/>
            <person name="Field M.C."/>
            <person name="Barry J.D."/>
            <person name="Berriman M."/>
            <person name="Hertz-Fowler C."/>
        </authorList>
    </citation>
    <scope>NUCLEOTIDE SEQUENCE [LARGE SCALE GENOMIC DNA]</scope>
    <source>
        <strain evidence="3">IL3000</strain>
    </source>
</reference>
<dbReference type="Proteomes" id="UP000000702">
    <property type="component" value="Unassembled WGS sequence"/>
</dbReference>
<dbReference type="AlphaFoldDB" id="F9WJ28"/>
<proteinExistence type="predicted"/>
<organism evidence="2 3">
    <name type="scientific">Trypanosoma congolense (strain IL3000)</name>
    <dbReference type="NCBI Taxonomy" id="1068625"/>
    <lineage>
        <taxon>Eukaryota</taxon>
        <taxon>Discoba</taxon>
        <taxon>Euglenozoa</taxon>
        <taxon>Kinetoplastea</taxon>
        <taxon>Metakinetoplastina</taxon>
        <taxon>Trypanosomatida</taxon>
        <taxon>Trypanosomatidae</taxon>
        <taxon>Trypanosoma</taxon>
        <taxon>Nannomonas</taxon>
    </lineage>
</organism>
<dbReference type="EMBL" id="CAEQ01002673">
    <property type="protein sequence ID" value="CCD17329.1"/>
    <property type="molecule type" value="Genomic_DNA"/>
</dbReference>
<feature type="non-terminal residue" evidence="2">
    <location>
        <position position="188"/>
    </location>
</feature>
<keyword evidence="1" id="KW-0732">Signal</keyword>
<keyword evidence="3" id="KW-1185">Reference proteome</keyword>